<evidence type="ECO:0000313" key="3">
    <source>
        <dbReference type="Proteomes" id="UP000021210"/>
    </source>
</evidence>
<dbReference type="Proteomes" id="UP000021210">
    <property type="component" value="Unassembled WGS sequence"/>
</dbReference>
<evidence type="ECO:0000313" key="2">
    <source>
        <dbReference type="EMBL" id="EUA64624.1"/>
    </source>
</evidence>
<dbReference type="EMBL" id="JAOH01000002">
    <property type="protein sequence ID" value="EUA64624.1"/>
    <property type="molecule type" value="Genomic_DNA"/>
</dbReference>
<evidence type="ECO:0008006" key="4">
    <source>
        <dbReference type="Google" id="ProtNLM"/>
    </source>
</evidence>
<reference evidence="2 3" key="1">
    <citation type="submission" date="2013-12" db="EMBL/GenBank/DDBJ databases">
        <authorList>
            <person name="Zelazny A."/>
            <person name="Olivier K."/>
            <person name="Holland S."/>
            <person name="Lenaerts A."/>
            <person name="Ordway D."/>
            <person name="DeGroote M.A."/>
            <person name="Parker T."/>
            <person name="Sizemore C."/>
            <person name="Tallon L.J."/>
            <person name="Sadzewicz L.K."/>
            <person name="Sengamalay N."/>
            <person name="Fraser C.M."/>
            <person name="Hine E."/>
            <person name="Shefchek K.A."/>
            <person name="Das S.P."/>
            <person name="Tettelin H."/>
        </authorList>
    </citation>
    <scope>NUCLEOTIDE SEQUENCE [LARGE SCALE GENOMIC DNA]</scope>
    <source>
        <strain evidence="2 3">1948</strain>
    </source>
</reference>
<feature type="transmembrane region" description="Helical" evidence="1">
    <location>
        <begin position="20"/>
        <end position="42"/>
    </location>
</feature>
<feature type="transmembrane region" description="Helical" evidence="1">
    <location>
        <begin position="48"/>
        <end position="70"/>
    </location>
</feature>
<accession>A0A829QMW9</accession>
<keyword evidence="1" id="KW-0812">Transmembrane</keyword>
<comment type="caution">
    <text evidence="2">The sequence shown here is derived from an EMBL/GenBank/DDBJ whole genome shotgun (WGS) entry which is preliminary data.</text>
</comment>
<proteinExistence type="predicted"/>
<evidence type="ECO:0000256" key="1">
    <source>
        <dbReference type="SAM" id="Phobius"/>
    </source>
</evidence>
<keyword evidence="1" id="KW-0472">Membrane</keyword>
<dbReference type="AlphaFoldDB" id="A0A829QMW9"/>
<sequence>MSAHESASTPPGRAYRWWGVGAITCLVLAVTGLLGAIASAFSSSPEQLWVATAVAVFVLIPAGILGGLYCGHKRYRAWFTNAHVSEAPIEEVTEVRRTNDDGSVSRYFMLTVSVSVSVSVSVAVEGGPAIRRHCTVGGDHPRPRIGQTLRFRHTTLDPDDLEDALFDSIREHQRGTG</sequence>
<protein>
    <recommendedName>
        <fullName evidence="4">Transmembrane protein</fullName>
    </recommendedName>
</protein>
<name>A0A829QMW9_9MYCO</name>
<keyword evidence="1" id="KW-1133">Transmembrane helix</keyword>
<organism evidence="2 3">
    <name type="scientific">Mycobacteroides abscessus 1948</name>
    <dbReference type="NCBI Taxonomy" id="1299323"/>
    <lineage>
        <taxon>Bacteria</taxon>
        <taxon>Bacillati</taxon>
        <taxon>Actinomycetota</taxon>
        <taxon>Actinomycetes</taxon>
        <taxon>Mycobacteriales</taxon>
        <taxon>Mycobacteriaceae</taxon>
        <taxon>Mycobacteroides</taxon>
        <taxon>Mycobacteroides abscessus</taxon>
    </lineage>
</organism>
<gene>
    <name evidence="2" type="ORF">I542_4800</name>
</gene>